<dbReference type="InterPro" id="IPR000086">
    <property type="entry name" value="NUDIX_hydrolase_dom"/>
</dbReference>
<keyword evidence="2" id="KW-0378">Hydrolase</keyword>
<evidence type="ECO:0000313" key="3">
    <source>
        <dbReference type="Proteomes" id="UP000265540"/>
    </source>
</evidence>
<sequence length="175" mass="20377">MKIPTQKDLNEVRKTGFRPSIMCSCIHEKKVLLLYKKEYSLWMFPQKGVDNGEEIIDAVFKEIKEELGEKFNDNCIQDEILVYGDDQIEFLPEKQIPDGLQADDGKSMTMLGKKFYFCAVASLSEELDIKDTEFDDYYWLEYQPAMFLAKKIHQPGKRRVTIKALNSLKEMDVIS</sequence>
<dbReference type="EMBL" id="QZJF01000011">
    <property type="protein sequence ID" value="RJR27482.1"/>
    <property type="molecule type" value="Genomic_DNA"/>
</dbReference>
<dbReference type="InterPro" id="IPR015797">
    <property type="entry name" value="NUDIX_hydrolase-like_dom_sf"/>
</dbReference>
<dbReference type="Pfam" id="PF00293">
    <property type="entry name" value="NUDIX"/>
    <property type="match status" value="1"/>
</dbReference>
<accession>A0A3A4ZEG3</accession>
<dbReference type="Gene3D" id="3.90.79.10">
    <property type="entry name" value="Nucleoside Triphosphate Pyrophosphohydrolase"/>
    <property type="match status" value="1"/>
</dbReference>
<comment type="caution">
    <text evidence="2">The sequence shown here is derived from an EMBL/GenBank/DDBJ whole genome shotgun (WGS) entry which is preliminary data.</text>
</comment>
<organism evidence="2 3">
    <name type="scientific">candidate division WWE3 bacterium</name>
    <dbReference type="NCBI Taxonomy" id="2053526"/>
    <lineage>
        <taxon>Bacteria</taxon>
        <taxon>Katanobacteria</taxon>
    </lineage>
</organism>
<dbReference type="GO" id="GO:0016787">
    <property type="term" value="F:hydrolase activity"/>
    <property type="evidence" value="ECO:0007669"/>
    <property type="project" value="UniProtKB-KW"/>
</dbReference>
<protein>
    <submittedName>
        <fullName evidence="2">NUDIX hydrolase</fullName>
    </submittedName>
</protein>
<reference evidence="2 3" key="1">
    <citation type="journal article" date="2017" name="ISME J.">
        <title>Energy and carbon metabolisms in a deep terrestrial subsurface fluid microbial community.</title>
        <authorList>
            <person name="Momper L."/>
            <person name="Jungbluth S.P."/>
            <person name="Lee M.D."/>
            <person name="Amend J.P."/>
        </authorList>
    </citation>
    <scope>NUCLEOTIDE SEQUENCE [LARGE SCALE GENOMIC DNA]</scope>
    <source>
        <strain evidence="2">SURF_46</strain>
    </source>
</reference>
<evidence type="ECO:0000259" key="1">
    <source>
        <dbReference type="PROSITE" id="PS51462"/>
    </source>
</evidence>
<dbReference type="SUPFAM" id="SSF55811">
    <property type="entry name" value="Nudix"/>
    <property type="match status" value="1"/>
</dbReference>
<gene>
    <name evidence="2" type="ORF">C4561_02185</name>
</gene>
<evidence type="ECO:0000313" key="2">
    <source>
        <dbReference type="EMBL" id="RJR27482.1"/>
    </source>
</evidence>
<feature type="domain" description="Nudix hydrolase" evidence="1">
    <location>
        <begin position="16"/>
        <end position="166"/>
    </location>
</feature>
<name>A0A3A4ZEG3_UNCKA</name>
<dbReference type="Proteomes" id="UP000265540">
    <property type="component" value="Unassembled WGS sequence"/>
</dbReference>
<dbReference type="AlphaFoldDB" id="A0A3A4ZEG3"/>
<proteinExistence type="predicted"/>
<dbReference type="PROSITE" id="PS51462">
    <property type="entry name" value="NUDIX"/>
    <property type="match status" value="1"/>
</dbReference>